<evidence type="ECO:0000313" key="2">
    <source>
        <dbReference type="Proteomes" id="UP001333110"/>
    </source>
</evidence>
<evidence type="ECO:0000313" key="1">
    <source>
        <dbReference type="EMBL" id="KAK4817104.1"/>
    </source>
</evidence>
<organism evidence="1 2">
    <name type="scientific">Mycteria americana</name>
    <name type="common">Wood stork</name>
    <dbReference type="NCBI Taxonomy" id="33587"/>
    <lineage>
        <taxon>Eukaryota</taxon>
        <taxon>Metazoa</taxon>
        <taxon>Chordata</taxon>
        <taxon>Craniata</taxon>
        <taxon>Vertebrata</taxon>
        <taxon>Euteleostomi</taxon>
        <taxon>Archelosauria</taxon>
        <taxon>Archosauria</taxon>
        <taxon>Dinosauria</taxon>
        <taxon>Saurischia</taxon>
        <taxon>Theropoda</taxon>
        <taxon>Coelurosauria</taxon>
        <taxon>Aves</taxon>
        <taxon>Neognathae</taxon>
        <taxon>Neoaves</taxon>
        <taxon>Aequornithes</taxon>
        <taxon>Ciconiiformes</taxon>
        <taxon>Ciconiidae</taxon>
        <taxon>Mycteria</taxon>
    </lineage>
</organism>
<gene>
    <name evidence="1" type="ORF">QYF61_027967</name>
</gene>
<dbReference type="Proteomes" id="UP001333110">
    <property type="component" value="Unassembled WGS sequence"/>
</dbReference>
<reference evidence="1 2" key="1">
    <citation type="journal article" date="2023" name="J. Hered.">
        <title>Chromosome-level genome of the wood stork (Mycteria americana) provides insight into avian chromosome evolution.</title>
        <authorList>
            <person name="Flamio R. Jr."/>
            <person name="Ramstad K.M."/>
        </authorList>
    </citation>
    <scope>NUCLEOTIDE SEQUENCE [LARGE SCALE GENOMIC DNA]</scope>
    <source>
        <strain evidence="1">JAX WOST 10</strain>
    </source>
</reference>
<sequence>MLNACDIEKDNSSFNRHQRSNFSLLYLTRMVWVGRELQGSSMGRDIFHKIGLLKALSNLTWNTSNDGASTISLGNLLQGLSTFTVKNVFLMFNIKLFKFQTVAPCPCRYLSLQSRLPGTVSRWLLSGSKDGDSTTSLGSLCQCLVIHTGKKCFLRFRRNLLCFSLCPLPLVLSLGTTEKTLALSSLQPPFRVMRFPLRLLFSRLNTHSSLSFSS</sequence>
<protein>
    <submittedName>
        <fullName evidence="1">Uncharacterized protein</fullName>
    </submittedName>
</protein>
<proteinExistence type="predicted"/>
<dbReference type="AlphaFoldDB" id="A0AAN7N3D8"/>
<name>A0AAN7N3D8_MYCAM</name>
<keyword evidence="2" id="KW-1185">Reference proteome</keyword>
<dbReference type="EMBL" id="JAUNZN010000009">
    <property type="protein sequence ID" value="KAK4817104.1"/>
    <property type="molecule type" value="Genomic_DNA"/>
</dbReference>
<accession>A0AAN7N3D8</accession>
<comment type="caution">
    <text evidence="1">The sequence shown here is derived from an EMBL/GenBank/DDBJ whole genome shotgun (WGS) entry which is preliminary data.</text>
</comment>